<comment type="caution">
    <text evidence="2">The sequence shown here is derived from an EMBL/GenBank/DDBJ whole genome shotgun (WGS) entry which is preliminary data.</text>
</comment>
<feature type="transmembrane region" description="Helical" evidence="1">
    <location>
        <begin position="61"/>
        <end position="82"/>
    </location>
</feature>
<keyword evidence="3" id="KW-1185">Reference proteome</keyword>
<keyword evidence="1" id="KW-0472">Membrane</keyword>
<gene>
    <name evidence="2" type="ORF">GH714_006907</name>
</gene>
<organism evidence="2 3">
    <name type="scientific">Hevea brasiliensis</name>
    <name type="common">Para rubber tree</name>
    <name type="synonym">Siphonia brasiliensis</name>
    <dbReference type="NCBI Taxonomy" id="3981"/>
    <lineage>
        <taxon>Eukaryota</taxon>
        <taxon>Viridiplantae</taxon>
        <taxon>Streptophyta</taxon>
        <taxon>Embryophyta</taxon>
        <taxon>Tracheophyta</taxon>
        <taxon>Spermatophyta</taxon>
        <taxon>Magnoliopsida</taxon>
        <taxon>eudicotyledons</taxon>
        <taxon>Gunneridae</taxon>
        <taxon>Pentapetalae</taxon>
        <taxon>rosids</taxon>
        <taxon>fabids</taxon>
        <taxon>Malpighiales</taxon>
        <taxon>Euphorbiaceae</taxon>
        <taxon>Crotonoideae</taxon>
        <taxon>Micrandreae</taxon>
        <taxon>Hevea</taxon>
    </lineage>
</organism>
<evidence type="ECO:0000313" key="2">
    <source>
        <dbReference type="EMBL" id="KAF2290267.1"/>
    </source>
</evidence>
<evidence type="ECO:0000313" key="3">
    <source>
        <dbReference type="Proteomes" id="UP000467840"/>
    </source>
</evidence>
<proteinExistence type="predicted"/>
<accession>A0A6A6KNG7</accession>
<protein>
    <submittedName>
        <fullName evidence="2">Uncharacterized protein</fullName>
    </submittedName>
</protein>
<dbReference type="AlphaFoldDB" id="A0A6A6KNG7"/>
<dbReference type="Proteomes" id="UP000467840">
    <property type="component" value="Chromosome 2"/>
</dbReference>
<evidence type="ECO:0000256" key="1">
    <source>
        <dbReference type="SAM" id="Phobius"/>
    </source>
</evidence>
<dbReference type="EMBL" id="JAAGAX010000015">
    <property type="protein sequence ID" value="KAF2290267.1"/>
    <property type="molecule type" value="Genomic_DNA"/>
</dbReference>
<sequence>MDGWWRQWSWRWRCRCRETGPSEDVLAVGGMEEVAGLASESLYDVVYAARIIDEGNSLVDLHSGLVVLPWVGCVALLLRLHVLTDGRVLLL</sequence>
<keyword evidence="1" id="KW-0812">Transmembrane</keyword>
<keyword evidence="1" id="KW-1133">Transmembrane helix</keyword>
<reference evidence="2 3" key="1">
    <citation type="journal article" date="2020" name="Mol. Plant">
        <title>The Chromosome-Based Rubber Tree Genome Provides New Insights into Spurge Genome Evolution and Rubber Biosynthesis.</title>
        <authorList>
            <person name="Liu J."/>
            <person name="Shi C."/>
            <person name="Shi C.C."/>
            <person name="Li W."/>
            <person name="Zhang Q.J."/>
            <person name="Zhang Y."/>
            <person name="Li K."/>
            <person name="Lu H.F."/>
            <person name="Shi C."/>
            <person name="Zhu S.T."/>
            <person name="Xiao Z.Y."/>
            <person name="Nan H."/>
            <person name="Yue Y."/>
            <person name="Zhu X.G."/>
            <person name="Wu Y."/>
            <person name="Hong X.N."/>
            <person name="Fan G.Y."/>
            <person name="Tong Y."/>
            <person name="Zhang D."/>
            <person name="Mao C.L."/>
            <person name="Liu Y.L."/>
            <person name="Hao S.J."/>
            <person name="Liu W.Q."/>
            <person name="Lv M.Q."/>
            <person name="Zhang H.B."/>
            <person name="Liu Y."/>
            <person name="Hu-Tang G.R."/>
            <person name="Wang J.P."/>
            <person name="Wang J.H."/>
            <person name="Sun Y.H."/>
            <person name="Ni S.B."/>
            <person name="Chen W.B."/>
            <person name="Zhang X.C."/>
            <person name="Jiao Y.N."/>
            <person name="Eichler E.E."/>
            <person name="Li G.H."/>
            <person name="Liu X."/>
            <person name="Gao L.Z."/>
        </authorList>
    </citation>
    <scope>NUCLEOTIDE SEQUENCE [LARGE SCALE GENOMIC DNA]</scope>
    <source>
        <strain evidence="3">cv. GT1</strain>
        <tissue evidence="2">Leaf</tissue>
    </source>
</reference>
<name>A0A6A6KNG7_HEVBR</name>